<dbReference type="PANTHER" id="PTHR17920:SF3">
    <property type="entry name" value="TRANSMEMBRANE AND COILED-COIL DOMAIN-CONTAINING PROTEIN 4"/>
    <property type="match status" value="1"/>
</dbReference>
<evidence type="ECO:0000256" key="6">
    <source>
        <dbReference type="SAM" id="Phobius"/>
    </source>
</evidence>
<evidence type="ECO:0000256" key="1">
    <source>
        <dbReference type="ARBA" id="ARBA00004141"/>
    </source>
</evidence>
<proteinExistence type="inferred from homology"/>
<dbReference type="KEGG" id="clec:106673269"/>
<keyword evidence="5 6" id="KW-0472">Membrane</keyword>
<dbReference type="EnsemblMetazoa" id="XM_014405339.2">
    <property type="protein sequence ID" value="XP_014260825.1"/>
    <property type="gene ID" value="LOC106673269"/>
</dbReference>
<dbReference type="AlphaFoldDB" id="A0A8I6SBK5"/>
<dbReference type="OrthoDB" id="277931at2759"/>
<keyword evidence="4 6" id="KW-1133">Transmembrane helix</keyword>
<dbReference type="Pfam" id="PF05277">
    <property type="entry name" value="DUF726"/>
    <property type="match status" value="1"/>
</dbReference>
<dbReference type="OMA" id="AGLYSYC"/>
<organism evidence="7 8">
    <name type="scientific">Cimex lectularius</name>
    <name type="common">Bed bug</name>
    <name type="synonym">Acanthia lectularia</name>
    <dbReference type="NCBI Taxonomy" id="79782"/>
    <lineage>
        <taxon>Eukaryota</taxon>
        <taxon>Metazoa</taxon>
        <taxon>Ecdysozoa</taxon>
        <taxon>Arthropoda</taxon>
        <taxon>Hexapoda</taxon>
        <taxon>Insecta</taxon>
        <taxon>Pterygota</taxon>
        <taxon>Neoptera</taxon>
        <taxon>Paraneoptera</taxon>
        <taxon>Hemiptera</taxon>
        <taxon>Heteroptera</taxon>
        <taxon>Panheteroptera</taxon>
        <taxon>Cimicomorpha</taxon>
        <taxon>Cimicidae</taxon>
        <taxon>Cimex</taxon>
    </lineage>
</organism>
<dbReference type="SUPFAM" id="SSF53474">
    <property type="entry name" value="alpha/beta-Hydrolases"/>
    <property type="match status" value="1"/>
</dbReference>
<dbReference type="RefSeq" id="XP_014260825.1">
    <property type="nucleotide sequence ID" value="XM_014405339.2"/>
</dbReference>
<reference evidence="7" key="1">
    <citation type="submission" date="2022-01" db="UniProtKB">
        <authorList>
            <consortium name="EnsemblMetazoa"/>
        </authorList>
    </citation>
    <scope>IDENTIFICATION</scope>
</reference>
<keyword evidence="8" id="KW-1185">Reference proteome</keyword>
<dbReference type="Proteomes" id="UP000494040">
    <property type="component" value="Unassembled WGS sequence"/>
</dbReference>
<feature type="transmembrane region" description="Helical" evidence="6">
    <location>
        <begin position="198"/>
        <end position="223"/>
    </location>
</feature>
<dbReference type="GeneID" id="106673269"/>
<dbReference type="GO" id="GO:0016020">
    <property type="term" value="C:membrane"/>
    <property type="evidence" value="ECO:0007669"/>
    <property type="project" value="UniProtKB-SubCell"/>
</dbReference>
<evidence type="ECO:0000313" key="8">
    <source>
        <dbReference type="Proteomes" id="UP000494040"/>
    </source>
</evidence>
<dbReference type="PANTHER" id="PTHR17920">
    <property type="entry name" value="TRANSMEMBRANE AND COILED-COIL DOMAIN-CONTAINING PROTEIN 4 TMCO4"/>
    <property type="match status" value="1"/>
</dbReference>
<comment type="subcellular location">
    <subcellularLocation>
        <location evidence="1">Membrane</location>
        <topology evidence="1">Multi-pass membrane protein</topology>
    </subcellularLocation>
</comment>
<sequence>MDFSGPSFEGAEVGIDEKDIINLVEGLTDAGKYSYAGLCAITLHSLFYDCEPDRPFCYECLSCVVSHLGLPDSVSPIMDLLLKGEMSNSAESFLNVLNTEAVLEGNLCYVLQDLVTVAVQKELIFWGEHFFKNVLGEYDSRWRVLIRKLRELMDVESTDVEFYEINVINCLTQERASVTEEERKTTKKRNRITKAKRYAMIALATIGGGTLIGVTGGLAAPLIGAGLGSVLGTSAIITGLTGAAGAAVFGTLFGAAGGGLAGYKMNKRVGEIEEFAFGQLGPYTDNGRDGVTSVTTPQLDITIALSGWINDESEDNFTKPWKTLYSSREQYYLRYESSYLLELGKAIEYFMSMVLTMATQEALKYTILSGLVSAISLPAGLMSLASVIDNPWGVCCRRSAQVGKHLAQVLLNREHGRRPVTLIGYSLGARALYYCLREMSERQNCVGLVQDAYLLGAPCTGNAAKWDKISKVVAGKLVNGYCTTDWLLRFLYRTLSMPRGGVAGLQPIAIESRRIVNHDLSHIVSGHGDYPDNMHKILKHIGVRVVEIQPITASKSHDDLLTVPQDVQIATITKSLSDSVILTEPKK</sequence>
<evidence type="ECO:0000256" key="2">
    <source>
        <dbReference type="ARBA" id="ARBA00009824"/>
    </source>
</evidence>
<accession>A0A8I6SBK5</accession>
<evidence type="ECO:0008006" key="9">
    <source>
        <dbReference type="Google" id="ProtNLM"/>
    </source>
</evidence>
<feature type="transmembrane region" description="Helical" evidence="6">
    <location>
        <begin position="235"/>
        <end position="263"/>
    </location>
</feature>
<comment type="similarity">
    <text evidence="2">Belongs to the TMCO4 family.</text>
</comment>
<dbReference type="InterPro" id="IPR007941">
    <property type="entry name" value="DUF726"/>
</dbReference>
<evidence type="ECO:0000256" key="3">
    <source>
        <dbReference type="ARBA" id="ARBA00022692"/>
    </source>
</evidence>
<dbReference type="InterPro" id="IPR029058">
    <property type="entry name" value="AB_hydrolase_fold"/>
</dbReference>
<evidence type="ECO:0000256" key="4">
    <source>
        <dbReference type="ARBA" id="ARBA00022989"/>
    </source>
</evidence>
<evidence type="ECO:0000256" key="5">
    <source>
        <dbReference type="ARBA" id="ARBA00023136"/>
    </source>
</evidence>
<name>A0A8I6SBK5_CIMLE</name>
<keyword evidence="3 6" id="KW-0812">Transmembrane</keyword>
<feature type="transmembrane region" description="Helical" evidence="6">
    <location>
        <begin position="365"/>
        <end position="388"/>
    </location>
</feature>
<protein>
    <recommendedName>
        <fullName evidence="9">Transmembrane and coiled-coil domain-containing protein 4</fullName>
    </recommendedName>
</protein>
<evidence type="ECO:0000313" key="7">
    <source>
        <dbReference type="EnsemblMetazoa" id="XP_014260825.1"/>
    </source>
</evidence>